<gene>
    <name evidence="2" type="ORF">OVA965_LOCUS15593</name>
    <name evidence="3" type="ORF">TMI583_LOCUS15601</name>
</gene>
<protein>
    <recommendedName>
        <fullName evidence="1">LicD/FKTN/FKRP nucleotidyltransferase domain-containing protein</fullName>
    </recommendedName>
</protein>
<feature type="domain" description="LicD/FKTN/FKRP nucleotidyltransferase" evidence="1">
    <location>
        <begin position="52"/>
        <end position="109"/>
    </location>
</feature>
<reference evidence="3" key="1">
    <citation type="submission" date="2021-02" db="EMBL/GenBank/DDBJ databases">
        <authorList>
            <person name="Nowell W R."/>
        </authorList>
    </citation>
    <scope>NUCLEOTIDE SEQUENCE</scope>
</reference>
<evidence type="ECO:0000259" key="1">
    <source>
        <dbReference type="Pfam" id="PF04991"/>
    </source>
</evidence>
<proteinExistence type="predicted"/>
<name>A0A8S2J2E1_9BILA</name>
<evidence type="ECO:0000313" key="3">
    <source>
        <dbReference type="EMBL" id="CAF3791422.1"/>
    </source>
</evidence>
<organism evidence="3 4">
    <name type="scientific">Didymodactylos carnosus</name>
    <dbReference type="NCBI Taxonomy" id="1234261"/>
    <lineage>
        <taxon>Eukaryota</taxon>
        <taxon>Metazoa</taxon>
        <taxon>Spiralia</taxon>
        <taxon>Gnathifera</taxon>
        <taxon>Rotifera</taxon>
        <taxon>Eurotatoria</taxon>
        <taxon>Bdelloidea</taxon>
        <taxon>Philodinida</taxon>
        <taxon>Philodinidae</taxon>
        <taxon>Didymodactylos</taxon>
    </lineage>
</organism>
<dbReference type="Proteomes" id="UP000682733">
    <property type="component" value="Unassembled WGS sequence"/>
</dbReference>
<dbReference type="InterPro" id="IPR007074">
    <property type="entry name" value="LicD/FKTN/FKRP_NTP_transf"/>
</dbReference>
<evidence type="ECO:0000313" key="4">
    <source>
        <dbReference type="Proteomes" id="UP000682733"/>
    </source>
</evidence>
<sequence length="232" mass="27127">MSTNEETLDCLEELFTINSTDEEEQKAITFTSQNIVDQIYDGLEILHQVFTEHKIPYTIYGGTLLGAQRSAGFIPWDDDGDVAIRKCDQNRVRLLNETFQSKYNYELTEIYFGFRLHYCGITYPFIDIWVLEDVRDGGYRYLKGTARHLWPQDPLPCDAFQRIQSNIKFGHLLLCGLNQADSQEYLTEQYGEVWRRVGWQQGTHSQTSYCRKIKILLDTDEKRKPALHSKYS</sequence>
<accession>A0A8S2J2E1</accession>
<dbReference type="Proteomes" id="UP000677228">
    <property type="component" value="Unassembled WGS sequence"/>
</dbReference>
<dbReference type="InterPro" id="IPR052942">
    <property type="entry name" value="LPS_cholinephosphotransferase"/>
</dbReference>
<dbReference type="PANTHER" id="PTHR43404:SF2">
    <property type="entry name" value="LIPOPOLYSACCHARIDE CHOLINEPHOSPHOTRANSFERASE LICD"/>
    <property type="match status" value="1"/>
</dbReference>
<dbReference type="EMBL" id="CAJOBA010007062">
    <property type="protein sequence ID" value="CAF3791422.1"/>
    <property type="molecule type" value="Genomic_DNA"/>
</dbReference>
<dbReference type="AlphaFoldDB" id="A0A8S2J2E1"/>
<dbReference type="EMBL" id="CAJNOK010007051">
    <property type="protein sequence ID" value="CAF1022907.1"/>
    <property type="molecule type" value="Genomic_DNA"/>
</dbReference>
<comment type="caution">
    <text evidence="3">The sequence shown here is derived from an EMBL/GenBank/DDBJ whole genome shotgun (WGS) entry which is preliminary data.</text>
</comment>
<evidence type="ECO:0000313" key="2">
    <source>
        <dbReference type="EMBL" id="CAF1022907.1"/>
    </source>
</evidence>
<dbReference type="GO" id="GO:0009100">
    <property type="term" value="P:glycoprotein metabolic process"/>
    <property type="evidence" value="ECO:0007669"/>
    <property type="project" value="UniProtKB-ARBA"/>
</dbReference>
<dbReference type="Pfam" id="PF04991">
    <property type="entry name" value="LicD"/>
    <property type="match status" value="1"/>
</dbReference>
<dbReference type="PANTHER" id="PTHR43404">
    <property type="entry name" value="LIPOPOLYSACCHARIDE CHOLINEPHOSPHOTRANSFERASE LICD"/>
    <property type="match status" value="1"/>
</dbReference>